<dbReference type="AlphaFoldDB" id="D5MIB8"/>
<keyword evidence="1" id="KW-0732">Signal</keyword>
<accession>D5MIB8</accession>
<evidence type="ECO:0000259" key="2">
    <source>
        <dbReference type="Pfam" id="PF18998"/>
    </source>
</evidence>
<dbReference type="HOGENOM" id="CLU_545954_0_0_0"/>
<dbReference type="PROSITE" id="PS51257">
    <property type="entry name" value="PROKAR_LIPOPROTEIN"/>
    <property type="match status" value="1"/>
</dbReference>
<organism evidence="3 4">
    <name type="scientific">Methylomirabilis oxygeniifera</name>
    <dbReference type="NCBI Taxonomy" id="671143"/>
    <lineage>
        <taxon>Bacteria</taxon>
        <taxon>Candidatus Methylomirabilota</taxon>
        <taxon>Candidatus Methylomirabilia</taxon>
        <taxon>Candidatus Methylomirabilales</taxon>
        <taxon>Candidatus Methylomirabilaceae</taxon>
        <taxon>Candidatus Methylomirabilis</taxon>
    </lineage>
</organism>
<dbReference type="eggNOG" id="COG4409">
    <property type="taxonomic scope" value="Bacteria"/>
</dbReference>
<dbReference type="STRING" id="671143.DAMO_0158"/>
<feature type="domain" description="Bacterial repeat" evidence="2">
    <location>
        <begin position="332"/>
        <end position="405"/>
    </location>
</feature>
<protein>
    <submittedName>
        <fullName evidence="3">Putative outermembrane protein (Modular protein)</fullName>
    </submittedName>
</protein>
<dbReference type="InterPro" id="IPR044060">
    <property type="entry name" value="Bacterial_rp_domain"/>
</dbReference>
<evidence type="ECO:0000313" key="3">
    <source>
        <dbReference type="EMBL" id="CBE67268.1"/>
    </source>
</evidence>
<evidence type="ECO:0000313" key="4">
    <source>
        <dbReference type="Proteomes" id="UP000006898"/>
    </source>
</evidence>
<dbReference type="EMBL" id="FP565575">
    <property type="protein sequence ID" value="CBE67268.1"/>
    <property type="molecule type" value="Genomic_DNA"/>
</dbReference>
<evidence type="ECO:0000256" key="1">
    <source>
        <dbReference type="SAM" id="SignalP"/>
    </source>
</evidence>
<reference evidence="3 4" key="1">
    <citation type="journal article" date="2010" name="Nature">
        <title>Nitrite-driven anaerobic methane oxidation by oxygenic bacteria.</title>
        <authorList>
            <person name="Ettwig K.F."/>
            <person name="Butler M.K."/>
            <person name="Le Paslier D."/>
            <person name="Pelletier E."/>
            <person name="Mangenot S."/>
            <person name="Kuypers M.M.M."/>
            <person name="Schreiber F."/>
            <person name="Dutilh B.E."/>
            <person name="Zedelius J."/>
            <person name="de Beer D."/>
            <person name="Gloerich J."/>
            <person name="Wessels H.J.C.T."/>
            <person name="van Allen T."/>
            <person name="Luesken F."/>
            <person name="Wu M."/>
            <person name="van de Pas-Schoonen K.T."/>
            <person name="Op den Camp H.J.M."/>
            <person name="Janssen-Megens E.M."/>
            <person name="Francoijs K-J."/>
            <person name="Stunnenberg H."/>
            <person name="Weissenbach J."/>
            <person name="Jetten M.S.M."/>
            <person name="Strous M."/>
        </authorList>
    </citation>
    <scope>NUCLEOTIDE SEQUENCE [LARGE SCALE GENOMIC DNA]</scope>
</reference>
<feature type="signal peptide" evidence="1">
    <location>
        <begin position="1"/>
        <end position="25"/>
    </location>
</feature>
<gene>
    <name evidence="3" type="ORF">DAMO_0158</name>
</gene>
<feature type="chain" id="PRO_5003074612" evidence="1">
    <location>
        <begin position="26"/>
        <end position="499"/>
    </location>
</feature>
<dbReference type="KEGG" id="mox:DAMO_0158"/>
<dbReference type="Pfam" id="PF18998">
    <property type="entry name" value="Flg_new_2"/>
    <property type="match status" value="1"/>
</dbReference>
<sequence length="499" mass="53118">MRTLVLSLCALFVFSGTFLSGSAVAQGAPSIAGCPIFPADNIWNTPVDTLPPDPNSDSYINSIGRNAGVHPDFGSGMWEGAPIGIPFVTVPGTQPMAPVACYYADESDAGPYPIPLDAPIEGGSDSNGDRHVLVLDRDRCMLYEIYDAWPQQSGSWSCGSGAIYNLYSYTLRPEGWTSADAAGLPMLPGLARYDEVAAGEITHALRFTAPSTRRAYIWPARHYASSSTNPALPPMGQRFRLKAGVDISGFSPQVQVILRALKKYGMILADNGSSWYISGVPDSGWNDDALVGELRQVHGDDFEAVDVSSLMLDPNSGQVRTDGSDLKRLSVGTAGNGSVTSVPGGVGCPGDCLEDFPTGTTVEVTATAGAGYVLDRWMGDCVGSAPTCSLIMSADRQATAVFSPAPQWVTVQEPNGGERWKVGRKMTIRWRSGGFSGKVRIELSTDGGLSWRTIIAGTPNDGAQQWKVPRLRTTQGRLRITAVSDSSIIDASDANFTIF</sequence>
<name>D5MIB8_METO1</name>
<dbReference type="Proteomes" id="UP000006898">
    <property type="component" value="Chromosome"/>
</dbReference>
<proteinExistence type="predicted"/>